<dbReference type="InterPro" id="IPR006379">
    <property type="entry name" value="HAD-SF_hydro_IIB"/>
</dbReference>
<evidence type="ECO:0000256" key="2">
    <source>
        <dbReference type="ARBA" id="ARBA00004699"/>
    </source>
</evidence>
<dbReference type="InterPro" id="IPR036412">
    <property type="entry name" value="HAD-like_sf"/>
</dbReference>
<dbReference type="PANTHER" id="PTHR10466">
    <property type="entry name" value="PHOSPHOMANNOMUTASE"/>
    <property type="match status" value="1"/>
</dbReference>
<dbReference type="InterPro" id="IPR043169">
    <property type="entry name" value="PMM_cap"/>
</dbReference>
<evidence type="ECO:0000256" key="3">
    <source>
        <dbReference type="ARBA" id="ARBA00009736"/>
    </source>
</evidence>
<keyword evidence="9" id="KW-0413">Isomerase</keyword>
<evidence type="ECO:0000313" key="10">
    <source>
        <dbReference type="EMBL" id="VAW32647.1"/>
    </source>
</evidence>
<dbReference type="GO" id="GO:0006013">
    <property type="term" value="P:mannose metabolic process"/>
    <property type="evidence" value="ECO:0007669"/>
    <property type="project" value="TreeGrafter"/>
</dbReference>
<dbReference type="AlphaFoldDB" id="A0A3B0V446"/>
<dbReference type="UniPathway" id="UPA00126">
    <property type="reaction ID" value="UER00424"/>
</dbReference>
<evidence type="ECO:0000256" key="4">
    <source>
        <dbReference type="ARBA" id="ARBA00011738"/>
    </source>
</evidence>
<organism evidence="10">
    <name type="scientific">hydrothermal vent metagenome</name>
    <dbReference type="NCBI Taxonomy" id="652676"/>
    <lineage>
        <taxon>unclassified sequences</taxon>
        <taxon>metagenomes</taxon>
        <taxon>ecological metagenomes</taxon>
    </lineage>
</organism>
<evidence type="ECO:0000256" key="5">
    <source>
        <dbReference type="ARBA" id="ARBA00012730"/>
    </source>
</evidence>
<dbReference type="GO" id="GO:0004615">
    <property type="term" value="F:phosphomannomutase activity"/>
    <property type="evidence" value="ECO:0007669"/>
    <property type="project" value="UniProtKB-EC"/>
</dbReference>
<sequence>MNPPSENPLPDCIVFDLDSTLAKSKQPIENQMSTMLTKIVERIKIAVTSGGKLEQLLKQVVDQFPKEADISSIFLLPTSGAALYTYKNEKWTCVYEETLSPKEVEEIGNAIRIANDKTNTVDFSQKAYGKRIEFRGAQVSFSALGQEAPLDEKLSWDPTRAKRSALRNALVPILKEYTVRIGGKTTIDITKHGIDKAYGIRKLSEYLAIPIEKMRYVGDELGEGGNDEVVIQTGIPTRAVTNPDDTLHYLETLIKKA</sequence>
<dbReference type="EMBL" id="UOEV01000060">
    <property type="protein sequence ID" value="VAW32647.1"/>
    <property type="molecule type" value="Genomic_DNA"/>
</dbReference>
<dbReference type="NCBIfam" id="TIGR01484">
    <property type="entry name" value="HAD-SF-IIB"/>
    <property type="match status" value="1"/>
</dbReference>
<dbReference type="GO" id="GO:0046872">
    <property type="term" value="F:metal ion binding"/>
    <property type="evidence" value="ECO:0007669"/>
    <property type="project" value="UniProtKB-KW"/>
</dbReference>
<dbReference type="PANTHER" id="PTHR10466:SF0">
    <property type="entry name" value="PHOSPHOMANNOMUTASE"/>
    <property type="match status" value="1"/>
</dbReference>
<evidence type="ECO:0000256" key="8">
    <source>
        <dbReference type="ARBA" id="ARBA00022842"/>
    </source>
</evidence>
<evidence type="ECO:0000256" key="7">
    <source>
        <dbReference type="ARBA" id="ARBA00022723"/>
    </source>
</evidence>
<name>A0A3B0V446_9ZZZZ</name>
<proteinExistence type="inferred from homology"/>
<accession>A0A3B0V446</accession>
<reference evidence="10" key="1">
    <citation type="submission" date="2018-06" db="EMBL/GenBank/DDBJ databases">
        <authorList>
            <person name="Zhirakovskaya E."/>
        </authorList>
    </citation>
    <scope>NUCLEOTIDE SEQUENCE</scope>
</reference>
<evidence type="ECO:0000256" key="9">
    <source>
        <dbReference type="ARBA" id="ARBA00023235"/>
    </source>
</evidence>
<gene>
    <name evidence="10" type="ORF">MNBD_CPR01-454</name>
</gene>
<dbReference type="EC" id="5.4.2.8" evidence="5"/>
<dbReference type="GO" id="GO:0005829">
    <property type="term" value="C:cytosol"/>
    <property type="evidence" value="ECO:0007669"/>
    <property type="project" value="TreeGrafter"/>
</dbReference>
<comment type="pathway">
    <text evidence="2">Nucleotide-sugar biosynthesis; GDP-alpha-D-mannose biosynthesis; alpha-D-mannose 1-phosphate from D-fructose 6-phosphate: step 2/2.</text>
</comment>
<dbReference type="Gene3D" id="3.30.1240.20">
    <property type="match status" value="1"/>
</dbReference>
<keyword evidence="8" id="KW-0460">Magnesium</keyword>
<comment type="similarity">
    <text evidence="3">Belongs to the eukaryotic PMM family.</text>
</comment>
<comment type="subcellular location">
    <subcellularLocation>
        <location evidence="1">Cytoplasm</location>
    </subcellularLocation>
</comment>
<protein>
    <recommendedName>
        <fullName evidence="5">phosphomannomutase</fullName>
        <ecNumber evidence="5">5.4.2.8</ecNumber>
    </recommendedName>
</protein>
<keyword evidence="7" id="KW-0479">Metal-binding</keyword>
<dbReference type="InterPro" id="IPR005002">
    <property type="entry name" value="PMM"/>
</dbReference>
<dbReference type="InterPro" id="IPR023214">
    <property type="entry name" value="HAD_sf"/>
</dbReference>
<dbReference type="GO" id="GO:0006487">
    <property type="term" value="P:protein N-linked glycosylation"/>
    <property type="evidence" value="ECO:0007669"/>
    <property type="project" value="TreeGrafter"/>
</dbReference>
<keyword evidence="6" id="KW-0963">Cytoplasm</keyword>
<dbReference type="Pfam" id="PF03332">
    <property type="entry name" value="PMM"/>
    <property type="match status" value="1"/>
</dbReference>
<dbReference type="Gene3D" id="3.40.50.1000">
    <property type="entry name" value="HAD superfamily/HAD-like"/>
    <property type="match status" value="1"/>
</dbReference>
<dbReference type="GO" id="GO:0009298">
    <property type="term" value="P:GDP-mannose biosynthetic process"/>
    <property type="evidence" value="ECO:0007669"/>
    <property type="project" value="UniProtKB-UniPathway"/>
</dbReference>
<evidence type="ECO:0000256" key="6">
    <source>
        <dbReference type="ARBA" id="ARBA00022490"/>
    </source>
</evidence>
<comment type="subunit">
    <text evidence="4">Homodimer.</text>
</comment>
<dbReference type="SUPFAM" id="SSF56784">
    <property type="entry name" value="HAD-like"/>
    <property type="match status" value="1"/>
</dbReference>
<evidence type="ECO:0000256" key="1">
    <source>
        <dbReference type="ARBA" id="ARBA00004496"/>
    </source>
</evidence>